<reference evidence="3" key="1">
    <citation type="submission" date="2021-02" db="EMBL/GenBank/DDBJ databases">
        <authorList>
            <person name="Nowell W R."/>
        </authorList>
    </citation>
    <scope>NUCLEOTIDE SEQUENCE</scope>
</reference>
<accession>A0A818NNW3</accession>
<dbReference type="EMBL" id="CAJNOG010000551">
    <property type="protein sequence ID" value="CAF1292817.1"/>
    <property type="molecule type" value="Genomic_DNA"/>
</dbReference>
<evidence type="ECO:0000313" key="2">
    <source>
        <dbReference type="EMBL" id="CAF1292817.1"/>
    </source>
</evidence>
<proteinExistence type="predicted"/>
<keyword evidence="1" id="KW-1133">Transmembrane helix</keyword>
<dbReference type="Proteomes" id="UP000663844">
    <property type="component" value="Unassembled WGS sequence"/>
</dbReference>
<protein>
    <recommendedName>
        <fullName evidence="5">Glycine zipper domain-containing protein</fullName>
    </recommendedName>
</protein>
<gene>
    <name evidence="2" type="ORF">JYZ213_LOCUS31871</name>
    <name evidence="3" type="ORF">OXD698_LOCUS6708</name>
</gene>
<evidence type="ECO:0008006" key="5">
    <source>
        <dbReference type="Google" id="ProtNLM"/>
    </source>
</evidence>
<feature type="transmembrane region" description="Helical" evidence="1">
    <location>
        <begin position="166"/>
        <end position="186"/>
    </location>
</feature>
<keyword evidence="1" id="KW-0472">Membrane</keyword>
<comment type="caution">
    <text evidence="3">The sequence shown here is derived from an EMBL/GenBank/DDBJ whole genome shotgun (WGS) entry which is preliminary data.</text>
</comment>
<evidence type="ECO:0000256" key="1">
    <source>
        <dbReference type="SAM" id="Phobius"/>
    </source>
</evidence>
<organism evidence="3 4">
    <name type="scientific">Adineta steineri</name>
    <dbReference type="NCBI Taxonomy" id="433720"/>
    <lineage>
        <taxon>Eukaryota</taxon>
        <taxon>Metazoa</taxon>
        <taxon>Spiralia</taxon>
        <taxon>Gnathifera</taxon>
        <taxon>Rotifera</taxon>
        <taxon>Eurotatoria</taxon>
        <taxon>Bdelloidea</taxon>
        <taxon>Adinetida</taxon>
        <taxon>Adinetidae</taxon>
        <taxon>Adineta</taxon>
    </lineage>
</organism>
<name>A0A818NNW3_9BILA</name>
<keyword evidence="1" id="KW-0812">Transmembrane</keyword>
<dbReference type="EMBL" id="CAJOAZ010000296">
    <property type="protein sequence ID" value="CAF3606745.1"/>
    <property type="molecule type" value="Genomic_DNA"/>
</dbReference>
<sequence length="228" mass="25006">MSTMLMESNTRIFNPHQASMYLESLRRDQNLMTLIRYNHQFDWNKNEGLKRDEMEKIASRCYDLELRKLYDLALETLTDNDQSTLLASNDGNNDPPQSNTLRKSYVLYAEKRDDKYNIVSASAIQTKELDWSKTMTAGLTAFLASVGAGAIIGAAAGSAIGPVGSFVGGVLGGSVGGAAGASGVAGKAYHDYHQIMPEAVYAYVLQELQEKQILQISNNKLALQSNQN</sequence>
<dbReference type="Proteomes" id="UP000663845">
    <property type="component" value="Unassembled WGS sequence"/>
</dbReference>
<dbReference type="AlphaFoldDB" id="A0A818NNW3"/>
<evidence type="ECO:0000313" key="4">
    <source>
        <dbReference type="Proteomes" id="UP000663844"/>
    </source>
</evidence>
<evidence type="ECO:0000313" key="3">
    <source>
        <dbReference type="EMBL" id="CAF3606745.1"/>
    </source>
</evidence>
<feature type="transmembrane region" description="Helical" evidence="1">
    <location>
        <begin position="137"/>
        <end position="160"/>
    </location>
</feature>